<feature type="transmembrane region" description="Helical" evidence="1">
    <location>
        <begin position="327"/>
        <end position="350"/>
    </location>
</feature>
<feature type="transmembrane region" description="Helical" evidence="1">
    <location>
        <begin position="168"/>
        <end position="195"/>
    </location>
</feature>
<dbReference type="PANTHER" id="PTHR16214">
    <property type="entry name" value="TRANSMEMBRANE PROTEIN 260"/>
    <property type="match status" value="1"/>
</dbReference>
<dbReference type="PANTHER" id="PTHR16214:SF3">
    <property type="entry name" value="TRANSMEMBRANE PROTEIN 260"/>
    <property type="match status" value="1"/>
</dbReference>
<evidence type="ECO:0000313" key="3">
    <source>
        <dbReference type="EMBL" id="CAD8512930.1"/>
    </source>
</evidence>
<protein>
    <recommendedName>
        <fullName evidence="4">DUF2723 domain-containing protein</fullName>
    </recommendedName>
</protein>
<dbReference type="InterPro" id="IPR052724">
    <property type="entry name" value="GT117_domain-containing"/>
</dbReference>
<feature type="transmembrane region" description="Helical" evidence="1">
    <location>
        <begin position="291"/>
        <end position="315"/>
    </location>
</feature>
<dbReference type="AlphaFoldDB" id="A0A6U0MJ19"/>
<keyword evidence="1" id="KW-0472">Membrane</keyword>
<evidence type="ECO:0008006" key="4">
    <source>
        <dbReference type="Google" id="ProtNLM"/>
    </source>
</evidence>
<feature type="transmembrane region" description="Helical" evidence="1">
    <location>
        <begin position="6"/>
        <end position="26"/>
    </location>
</feature>
<dbReference type="InterPro" id="IPR021280">
    <property type="entry name" value="TMEM260-like"/>
</dbReference>
<keyword evidence="1" id="KW-0812">Transmembrane</keyword>
<evidence type="ECO:0000256" key="1">
    <source>
        <dbReference type="SAM" id="Phobius"/>
    </source>
</evidence>
<evidence type="ECO:0000313" key="2">
    <source>
        <dbReference type="EMBL" id="CAD8512929.1"/>
    </source>
</evidence>
<name>A0A6U0MJ19_MICPS</name>
<proteinExistence type="predicted"/>
<sequence length="783" mass="86370">MHVDTVAGACLIFTGTLLIYVSTLYASAAGGDASEFAFVACDRSIAHPPGYPTFTMLASVGTDFFRGEYFGTRGPAWGANFISAVAGAGCAATLYIAIVTASGDATTDRLTVHASAALGSGLLALQRNVWLNTIQSEVFGLNNLFVALAVLCAVRLDKSTSIVDAAWGALVCGLAMTNQHTFVLFGAPLAAWALFCPCRRVGLLTPPHIFCLLLFPLIGIVPYAYLIFNSGRLRNGNYFGQEGLNPPGAWGATHTVKGFITHVTRQEYGSFRLYSGAERGEHRAFLGLRNYLWNLSAETYGIALPLMTAASWAAAKGGGRKIMGKHFPGLAPVLVAYAICTVVFQLIANLPIENELYLSVSARFWMQSDVAAGFIIGCGTAFLAEIASPKFVLIRPKWSQLSHVLGGMFGFRSLTFDTGFTNMCGVAAILAARLTTNYSAMDESDNRIFEAFGREMLRPLPSDARLMVRGDLITNSARYVQRCLGYRRDVQMIDMSMLTYKWFVPVQGPNFPGFVFPGTHYHPYEKGGFSMRDFLDANIAGNRAGMPSNRDGNQGSKDIFLAGGWHDDDASTKGFYTEQPFGIADRIVSVDSAMNMKRTRPQWIFKEMRNTLPNMTDALPAKETVELKYPEGRWERVAIKDYYAAHHRLAFELLTWGLSYAKEINDERSTLSTGKAMDDSTWALERCVEIIGWCVSEHPKPVPSFYWRNLGICHQQLLVARKNLMNTNHNTKMLSAWTRYVESGQTDEEVRMEEGYDVIAHIVATTGHTARNLKLWTLILGWE</sequence>
<organism evidence="2">
    <name type="scientific">Micromonas pusilla</name>
    <name type="common">Picoplanktonic green alga</name>
    <name type="synonym">Chromulina pusilla</name>
    <dbReference type="NCBI Taxonomy" id="38833"/>
    <lineage>
        <taxon>Eukaryota</taxon>
        <taxon>Viridiplantae</taxon>
        <taxon>Chlorophyta</taxon>
        <taxon>Mamiellophyceae</taxon>
        <taxon>Mamiellales</taxon>
        <taxon>Mamiellaceae</taxon>
        <taxon>Micromonas</taxon>
    </lineage>
</organism>
<dbReference type="Pfam" id="PF11028">
    <property type="entry name" value="TMEM260-like"/>
    <property type="match status" value="1"/>
</dbReference>
<feature type="transmembrane region" description="Helical" evidence="1">
    <location>
        <begin position="207"/>
        <end position="228"/>
    </location>
</feature>
<dbReference type="EMBL" id="HBEQ01000455">
    <property type="protein sequence ID" value="CAD8512930.1"/>
    <property type="molecule type" value="Transcribed_RNA"/>
</dbReference>
<accession>A0A6U0MJ19</accession>
<gene>
    <name evidence="2" type="ORF">MCOM1403_LOCUS354</name>
    <name evidence="3" type="ORF">MCOM1403_LOCUS355</name>
</gene>
<feature type="transmembrane region" description="Helical" evidence="1">
    <location>
        <begin position="76"/>
        <end position="98"/>
    </location>
</feature>
<reference evidence="2" key="1">
    <citation type="submission" date="2021-01" db="EMBL/GenBank/DDBJ databases">
        <authorList>
            <person name="Corre E."/>
            <person name="Pelletier E."/>
            <person name="Niang G."/>
            <person name="Scheremetjew M."/>
            <person name="Finn R."/>
            <person name="Kale V."/>
            <person name="Holt S."/>
            <person name="Cochrane G."/>
            <person name="Meng A."/>
            <person name="Brown T."/>
            <person name="Cohen L."/>
        </authorList>
    </citation>
    <scope>NUCLEOTIDE SEQUENCE</scope>
    <source>
        <strain evidence="2">CCMP1723</strain>
    </source>
</reference>
<dbReference type="EMBL" id="HBEQ01000454">
    <property type="protein sequence ID" value="CAD8512929.1"/>
    <property type="molecule type" value="Transcribed_RNA"/>
</dbReference>
<feature type="transmembrane region" description="Helical" evidence="1">
    <location>
        <begin position="370"/>
        <end position="393"/>
    </location>
</feature>
<keyword evidence="1" id="KW-1133">Transmembrane helix</keyword>